<keyword evidence="2" id="KW-1185">Reference proteome</keyword>
<dbReference type="RefSeq" id="XP_062687616.1">
    <property type="nucleotide sequence ID" value="XM_062831325.1"/>
</dbReference>
<accession>A0AAE0MX58</accession>
<dbReference type="Proteomes" id="UP001278500">
    <property type="component" value="Unassembled WGS sequence"/>
</dbReference>
<dbReference type="GeneID" id="87868479"/>
<proteinExistence type="predicted"/>
<reference evidence="1" key="2">
    <citation type="submission" date="2023-06" db="EMBL/GenBank/DDBJ databases">
        <authorList>
            <consortium name="Lawrence Berkeley National Laboratory"/>
            <person name="Haridas S."/>
            <person name="Hensen N."/>
            <person name="Bonometti L."/>
            <person name="Westerberg I."/>
            <person name="Brannstrom I.O."/>
            <person name="Guillou S."/>
            <person name="Cros-Aarteil S."/>
            <person name="Calhoun S."/>
            <person name="Kuo A."/>
            <person name="Mondo S."/>
            <person name="Pangilinan J."/>
            <person name="Riley R."/>
            <person name="Labutti K."/>
            <person name="Andreopoulos B."/>
            <person name="Lipzen A."/>
            <person name="Chen C."/>
            <person name="Yanf M."/>
            <person name="Daum C."/>
            <person name="Ng V."/>
            <person name="Clum A."/>
            <person name="Steindorff A."/>
            <person name="Ohm R."/>
            <person name="Martin F."/>
            <person name="Silar P."/>
            <person name="Natvig D."/>
            <person name="Lalanne C."/>
            <person name="Gautier V."/>
            <person name="Ament-Velasquez S.L."/>
            <person name="Kruys A."/>
            <person name="Hutchinson M.I."/>
            <person name="Powell A.J."/>
            <person name="Barry K."/>
            <person name="Miller A.N."/>
            <person name="Grigoriev I.V."/>
            <person name="Debuchy R."/>
            <person name="Gladieux P."/>
            <person name="Thoren M.H."/>
            <person name="Johannesson H."/>
        </authorList>
    </citation>
    <scope>NUCLEOTIDE SEQUENCE</scope>
    <source>
        <strain evidence="1">CBS 560.94</strain>
    </source>
</reference>
<protein>
    <submittedName>
        <fullName evidence="1">Uncharacterized protein</fullName>
    </submittedName>
</protein>
<organism evidence="1 2">
    <name type="scientific">Neurospora tetraspora</name>
    <dbReference type="NCBI Taxonomy" id="94610"/>
    <lineage>
        <taxon>Eukaryota</taxon>
        <taxon>Fungi</taxon>
        <taxon>Dikarya</taxon>
        <taxon>Ascomycota</taxon>
        <taxon>Pezizomycotina</taxon>
        <taxon>Sordariomycetes</taxon>
        <taxon>Sordariomycetidae</taxon>
        <taxon>Sordariales</taxon>
        <taxon>Sordariaceae</taxon>
        <taxon>Neurospora</taxon>
    </lineage>
</organism>
<comment type="caution">
    <text evidence="1">The sequence shown here is derived from an EMBL/GenBank/DDBJ whole genome shotgun (WGS) entry which is preliminary data.</text>
</comment>
<dbReference type="AlphaFoldDB" id="A0AAE0MX58"/>
<reference evidence="1" key="1">
    <citation type="journal article" date="2023" name="Mol. Phylogenet. Evol.">
        <title>Genome-scale phylogeny and comparative genomics of the fungal order Sordariales.</title>
        <authorList>
            <person name="Hensen N."/>
            <person name="Bonometti L."/>
            <person name="Westerberg I."/>
            <person name="Brannstrom I.O."/>
            <person name="Guillou S."/>
            <person name="Cros-Aarteil S."/>
            <person name="Calhoun S."/>
            <person name="Haridas S."/>
            <person name="Kuo A."/>
            <person name="Mondo S."/>
            <person name="Pangilinan J."/>
            <person name="Riley R."/>
            <person name="LaButti K."/>
            <person name="Andreopoulos B."/>
            <person name="Lipzen A."/>
            <person name="Chen C."/>
            <person name="Yan M."/>
            <person name="Daum C."/>
            <person name="Ng V."/>
            <person name="Clum A."/>
            <person name="Steindorff A."/>
            <person name="Ohm R.A."/>
            <person name="Martin F."/>
            <person name="Silar P."/>
            <person name="Natvig D.O."/>
            <person name="Lalanne C."/>
            <person name="Gautier V."/>
            <person name="Ament-Velasquez S.L."/>
            <person name="Kruys A."/>
            <person name="Hutchinson M.I."/>
            <person name="Powell A.J."/>
            <person name="Barry K."/>
            <person name="Miller A.N."/>
            <person name="Grigoriev I.V."/>
            <person name="Debuchy R."/>
            <person name="Gladieux P."/>
            <person name="Hiltunen Thoren M."/>
            <person name="Johannesson H."/>
        </authorList>
    </citation>
    <scope>NUCLEOTIDE SEQUENCE</scope>
    <source>
        <strain evidence="1">CBS 560.94</strain>
    </source>
</reference>
<evidence type="ECO:0000313" key="1">
    <source>
        <dbReference type="EMBL" id="KAK3356239.1"/>
    </source>
</evidence>
<sequence>MDCETDGVVSNRLCRNCARIVGKSEIIRFVIAAHFDQFFSLSGRTRPPEKEIFFHSPTVETIMSSIASGCHLCSIISWNGDKYFWHKDQSGTASALEHSSGIIQVSVTEGWTSFGETTMSFDILTDMQTSASQMENTDQMDSVLNDRFRGLQGWERWKDGRSLGVISLRNDYGTPMTPHYAVLLRCFRLSLTVSGG</sequence>
<gene>
    <name evidence="1" type="ORF">B0H65DRAFT_72088</name>
</gene>
<name>A0AAE0MX58_9PEZI</name>
<dbReference type="EMBL" id="JAUEPP010000001">
    <property type="protein sequence ID" value="KAK3356239.1"/>
    <property type="molecule type" value="Genomic_DNA"/>
</dbReference>
<evidence type="ECO:0000313" key="2">
    <source>
        <dbReference type="Proteomes" id="UP001278500"/>
    </source>
</evidence>